<dbReference type="PANTHER" id="PTHR36435:SF1">
    <property type="entry name" value="CAAX AMINO TERMINAL PROTEASE FAMILY PROTEIN"/>
    <property type="match status" value="1"/>
</dbReference>
<dbReference type="InterPro" id="IPR052710">
    <property type="entry name" value="CAAX_protease"/>
</dbReference>
<dbReference type="Proteomes" id="UP000198312">
    <property type="component" value="Chromosome"/>
</dbReference>
<keyword evidence="1" id="KW-1133">Transmembrane helix</keyword>
<evidence type="ECO:0000256" key="1">
    <source>
        <dbReference type="SAM" id="Phobius"/>
    </source>
</evidence>
<organism evidence="3 4">
    <name type="scientific">Virgibacillus phasianinus</name>
    <dbReference type="NCBI Taxonomy" id="2017483"/>
    <lineage>
        <taxon>Bacteria</taxon>
        <taxon>Bacillati</taxon>
        <taxon>Bacillota</taxon>
        <taxon>Bacilli</taxon>
        <taxon>Bacillales</taxon>
        <taxon>Bacillaceae</taxon>
        <taxon>Virgibacillus</taxon>
    </lineage>
</organism>
<accession>A0A220U268</accession>
<dbReference type="OrthoDB" id="9782250at2"/>
<feature type="transmembrane region" description="Helical" evidence="1">
    <location>
        <begin position="93"/>
        <end position="113"/>
    </location>
</feature>
<feature type="transmembrane region" description="Helical" evidence="1">
    <location>
        <begin position="20"/>
        <end position="38"/>
    </location>
</feature>
<keyword evidence="3" id="KW-0482">Metalloprotease</keyword>
<dbReference type="GO" id="GO:0004175">
    <property type="term" value="F:endopeptidase activity"/>
    <property type="evidence" value="ECO:0007669"/>
    <property type="project" value="UniProtKB-ARBA"/>
</dbReference>
<dbReference type="GO" id="GO:0080120">
    <property type="term" value="P:CAAX-box protein maturation"/>
    <property type="evidence" value="ECO:0007669"/>
    <property type="project" value="UniProtKB-ARBA"/>
</dbReference>
<keyword evidence="4" id="KW-1185">Reference proteome</keyword>
<feature type="transmembrane region" description="Helical" evidence="1">
    <location>
        <begin position="164"/>
        <end position="184"/>
    </location>
</feature>
<feature type="transmembrane region" description="Helical" evidence="1">
    <location>
        <begin position="50"/>
        <end position="72"/>
    </location>
</feature>
<dbReference type="AlphaFoldDB" id="A0A220U268"/>
<evidence type="ECO:0000259" key="2">
    <source>
        <dbReference type="Pfam" id="PF02517"/>
    </source>
</evidence>
<keyword evidence="3" id="KW-0645">Protease</keyword>
<dbReference type="Pfam" id="PF02517">
    <property type="entry name" value="Rce1-like"/>
    <property type="match status" value="1"/>
</dbReference>
<dbReference type="GO" id="GO:0008237">
    <property type="term" value="F:metallopeptidase activity"/>
    <property type="evidence" value="ECO:0007669"/>
    <property type="project" value="UniProtKB-KW"/>
</dbReference>
<sequence>MEIKKMSWKEHDHWGLKEFICLMLLEFVFVIGLIKFVVQPFYSQWLDNDLYAGTLMGLTIAVILILGVYLIALRPKGLSWSEVGAKSFPVKDWKLIVLYSIFLLVGAVIIVVLTSFIENTWENSKTEAMQQNVTFFAFLIAFLSAAVISPIYEELFYRGFLYRWLRTRIGLIGAILLSSLIFTIAHIPTYNVMPVNFFSGIIFALAYERTNSIWPSVMIHGLTNGTMVLMTGLA</sequence>
<dbReference type="GO" id="GO:0006508">
    <property type="term" value="P:proteolysis"/>
    <property type="evidence" value="ECO:0007669"/>
    <property type="project" value="UniProtKB-KW"/>
</dbReference>
<gene>
    <name evidence="3" type="ORF">CFK37_09450</name>
</gene>
<keyword evidence="3" id="KW-0378">Hydrolase</keyword>
<reference evidence="3 4" key="1">
    <citation type="submission" date="2017-07" db="EMBL/GenBank/DDBJ databases">
        <title>Virgibacillus sp. LM2416.</title>
        <authorList>
            <person name="Tak E.J."/>
            <person name="Bae J.-W."/>
        </authorList>
    </citation>
    <scope>NUCLEOTIDE SEQUENCE [LARGE SCALE GENOMIC DNA]</scope>
    <source>
        <strain evidence="3 4">LM2416</strain>
    </source>
</reference>
<dbReference type="PANTHER" id="PTHR36435">
    <property type="entry name" value="SLR1288 PROTEIN"/>
    <property type="match status" value="1"/>
</dbReference>
<protein>
    <submittedName>
        <fullName evidence="3">CPBP family intramembrane metalloprotease</fullName>
    </submittedName>
</protein>
<dbReference type="InterPro" id="IPR003675">
    <property type="entry name" value="Rce1/LyrA-like_dom"/>
</dbReference>
<feature type="transmembrane region" description="Helical" evidence="1">
    <location>
        <begin position="133"/>
        <end position="152"/>
    </location>
</feature>
<dbReference type="EMBL" id="CP022315">
    <property type="protein sequence ID" value="ASK62364.1"/>
    <property type="molecule type" value="Genomic_DNA"/>
</dbReference>
<keyword evidence="1" id="KW-0812">Transmembrane</keyword>
<dbReference type="KEGG" id="vil:CFK37_09450"/>
<proteinExistence type="predicted"/>
<keyword evidence="1" id="KW-0472">Membrane</keyword>
<evidence type="ECO:0000313" key="4">
    <source>
        <dbReference type="Proteomes" id="UP000198312"/>
    </source>
</evidence>
<feature type="domain" description="CAAX prenyl protease 2/Lysostaphin resistance protein A-like" evidence="2">
    <location>
        <begin position="137"/>
        <end position="225"/>
    </location>
</feature>
<evidence type="ECO:0000313" key="3">
    <source>
        <dbReference type="EMBL" id="ASK62364.1"/>
    </source>
</evidence>
<name>A0A220U268_9BACI</name>